<evidence type="ECO:0000313" key="3">
    <source>
        <dbReference type="Proteomes" id="UP000290289"/>
    </source>
</evidence>
<dbReference type="EMBL" id="RDQH01000329">
    <property type="protein sequence ID" value="RXI02858.1"/>
    <property type="molecule type" value="Genomic_DNA"/>
</dbReference>
<dbReference type="Pfam" id="PF08387">
    <property type="entry name" value="FBD"/>
    <property type="match status" value="1"/>
</dbReference>
<gene>
    <name evidence="2" type="ORF">DVH24_002936</name>
</gene>
<feature type="domain" description="FBD" evidence="1">
    <location>
        <begin position="54"/>
        <end position="99"/>
    </location>
</feature>
<keyword evidence="3" id="KW-1185">Reference proteome</keyword>
<proteinExistence type="predicted"/>
<evidence type="ECO:0000259" key="1">
    <source>
        <dbReference type="Pfam" id="PF08387"/>
    </source>
</evidence>
<dbReference type="Proteomes" id="UP000290289">
    <property type="component" value="Chromosome 3"/>
</dbReference>
<reference evidence="2 3" key="1">
    <citation type="submission" date="2018-10" db="EMBL/GenBank/DDBJ databases">
        <title>A high-quality apple genome assembly.</title>
        <authorList>
            <person name="Hu J."/>
        </authorList>
    </citation>
    <scope>NUCLEOTIDE SEQUENCE [LARGE SCALE GENOMIC DNA]</scope>
    <source>
        <strain evidence="3">cv. HFTH1</strain>
        <tissue evidence="2">Young leaf</tissue>
    </source>
</reference>
<evidence type="ECO:0000313" key="2">
    <source>
        <dbReference type="EMBL" id="RXI02858.1"/>
    </source>
</evidence>
<accession>A0A498K639</accession>
<dbReference type="AlphaFoldDB" id="A0A498K639"/>
<dbReference type="InterPro" id="IPR006566">
    <property type="entry name" value="FBD"/>
</dbReference>
<sequence>MLIELLKRSSALHSLVLQNEYEYRRPAKIDKSSMIKLQVNRDYVESSDLPWNPPEFAPICLTSHIKAISMRAFRGNPDDQIEVPKYLLENGQVLQNMTIYTAGQSLFSFKLELKPRLARLWIKLEP</sequence>
<name>A0A498K639_MALDO</name>
<comment type="caution">
    <text evidence="2">The sequence shown here is derived from an EMBL/GenBank/DDBJ whole genome shotgun (WGS) entry which is preliminary data.</text>
</comment>
<protein>
    <recommendedName>
        <fullName evidence="1">FBD domain-containing protein</fullName>
    </recommendedName>
</protein>
<organism evidence="2 3">
    <name type="scientific">Malus domestica</name>
    <name type="common">Apple</name>
    <name type="synonym">Pyrus malus</name>
    <dbReference type="NCBI Taxonomy" id="3750"/>
    <lineage>
        <taxon>Eukaryota</taxon>
        <taxon>Viridiplantae</taxon>
        <taxon>Streptophyta</taxon>
        <taxon>Embryophyta</taxon>
        <taxon>Tracheophyta</taxon>
        <taxon>Spermatophyta</taxon>
        <taxon>Magnoliopsida</taxon>
        <taxon>eudicotyledons</taxon>
        <taxon>Gunneridae</taxon>
        <taxon>Pentapetalae</taxon>
        <taxon>rosids</taxon>
        <taxon>fabids</taxon>
        <taxon>Rosales</taxon>
        <taxon>Rosaceae</taxon>
        <taxon>Amygdaloideae</taxon>
        <taxon>Maleae</taxon>
        <taxon>Malus</taxon>
    </lineage>
</organism>